<dbReference type="eggNOG" id="ENOG50314K2">
    <property type="taxonomic scope" value="Bacteria"/>
</dbReference>
<accession>B3PRK6</accession>
<proteinExistence type="predicted"/>
<dbReference type="HOGENOM" id="CLU_2234343_0_0_5"/>
<name>B3PRK6_RHIE6</name>
<evidence type="ECO:0000313" key="1">
    <source>
        <dbReference type="EMBL" id="ACE91566.1"/>
    </source>
</evidence>
<dbReference type="EMBL" id="CP001074">
    <property type="protein sequence ID" value="ACE91566.1"/>
    <property type="molecule type" value="Genomic_DNA"/>
</dbReference>
<dbReference type="KEGG" id="rec:RHECIAT_CH0002614"/>
<dbReference type="Proteomes" id="UP000008817">
    <property type="component" value="Chromosome"/>
</dbReference>
<protein>
    <submittedName>
        <fullName evidence="1">Hypothetical conserved protein</fullName>
    </submittedName>
</protein>
<dbReference type="AlphaFoldDB" id="B3PRK6"/>
<organism evidence="1 2">
    <name type="scientific">Rhizobium etli (strain CIAT 652)</name>
    <dbReference type="NCBI Taxonomy" id="491916"/>
    <lineage>
        <taxon>Bacteria</taxon>
        <taxon>Pseudomonadati</taxon>
        <taxon>Pseudomonadota</taxon>
        <taxon>Alphaproteobacteria</taxon>
        <taxon>Hyphomicrobiales</taxon>
        <taxon>Rhizobiaceae</taxon>
        <taxon>Rhizobium/Agrobacterium group</taxon>
        <taxon>Rhizobium</taxon>
    </lineage>
</organism>
<sequence length="105" mass="12089">MLSINPIRLYDGFARPILAAWTWTNLPSRPCPGSRKEPKMTTLTYRGGGKTLTSSEGRFDLAYYAHKLVLAWTRWQTAREIEAMPFDVRKDIGWPSTDDSKHRTM</sequence>
<gene>
    <name evidence="1" type="ordered locus">RHECIAT_CH0002614</name>
</gene>
<reference evidence="1 2" key="1">
    <citation type="submission" date="2008-04" db="EMBL/GenBank/DDBJ databases">
        <title>Genome diversity and DNA divergence of Rhizobium etli.</title>
        <authorList>
            <person name="Gonzalez V."/>
            <person name="Acosta J.L."/>
            <person name="Santamaria R.I."/>
            <person name="Bustos P."/>
            <person name="Hernandez-Gonzalez I.L."/>
            <person name="Fernandez J.L."/>
            <person name="Diaz R."/>
            <person name="Flores M."/>
            <person name="Mora J."/>
            <person name="Palacios R."/>
            <person name="Davila G."/>
        </authorList>
    </citation>
    <scope>NUCLEOTIDE SEQUENCE [LARGE SCALE GENOMIC DNA]</scope>
    <source>
        <strain evidence="1 2">CIAT 652</strain>
    </source>
</reference>
<evidence type="ECO:0000313" key="2">
    <source>
        <dbReference type="Proteomes" id="UP000008817"/>
    </source>
</evidence>